<accession>A0A1V6NN00</accession>
<evidence type="ECO:0000313" key="2">
    <source>
        <dbReference type="EMBL" id="OQD66030.1"/>
    </source>
</evidence>
<comment type="caution">
    <text evidence="2">The sequence shown here is derived from an EMBL/GenBank/DDBJ whole genome shotgun (WGS) entry which is preliminary data.</text>
</comment>
<dbReference type="OrthoDB" id="3515175at2759"/>
<dbReference type="Gene3D" id="3.30.70.100">
    <property type="match status" value="1"/>
</dbReference>
<sequence length="1016" mass="114416">MPVATLHLLTLTKSTDAQSFLQQLRQSPSTRVIVASRPRHVVIHPNILAKHPLASNVWDLLVLLQITQPNEQDPIPSALRGLITNEYIITTGIPSKLLSNYQARDSRLKNEASSIPLTGSLDKVVREGSKEASQNLEVSPELLRFMNELFKTHKGPVTMLNLLHFHHPDGKKNYYQYGQAFIPVAGKRGGSAKLVGNVVPPASEKSDSRGSRNRSQQDWWNEISIVHYPSIRHFCDMLAGEDYQAINERYRLSLLREYNYHAGIHDSLLQNPSIFPLRRRRQCRSQAYRQHHDEYNSQISWGRVHCMVTDILALTEILSYPANHAPLEAERALAEDWYRRSQGYEPPIHERPSVPDTAQPPFVPWYKRREPGQQQPPLPWRDDTPSKFPFTATCVLLALLRDTRDNRTRPGDYGLVILDISDLDSGVKYGIVAFLMNYMAPEKEPDIVLESLRPRELLSISQWVSKYYYWSGLEEASCILKLEERPLAAAVALDYIWPAELEDPARTSLEDFRHSKIATQSPPDMVGYTIVDQPPQNDPVGMVRTIDDLLFREQLRQRLEEVVFGNLPPRVITAAIASDELQGAFALSLCVNLVQLVGDKEDRESDLSDLAAALAQSTALQQLYFLQQPDRNSGDASAYLCSQLLQLWPRTSGEDLESLRLRTIYSTSALLNGLRGREFRAIYSTTNLGSSFTTGAQVFPIIHLFTFVSPQREDVRDAAADHHIVHPARPGYSGYYPIDKTRLNAEGFAIRFLVYLRSLGPDSDPDKAILRVAYHGAFSSLASIDEDDDNNNNNNDPPSPPRGPPPRPPPLQSWPDQLGVRPIPAGFVDELAPDDPSRVRVREIPPRSWVVLMDRRDHRGRFSDEGAFLQYSFIRIRRPSPETAPKQQQQQQEQQRPAPVSSSVEVVGGLTDFLRETVPEAHIATWVKQLEEVERDLVSALTRPSPPSTPSSMEFSPGVNPIDEVLRRLTSAATEGSADNAPPETDLSTGEVETERCIGVRVMAESRVHTLLDQLL</sequence>
<keyword evidence="3" id="KW-1185">Reference proteome</keyword>
<gene>
    <name evidence="2" type="ORF">PENPOL_c005G00900</name>
</gene>
<feature type="region of interest" description="Disordered" evidence="1">
    <location>
        <begin position="973"/>
        <end position="992"/>
    </location>
</feature>
<evidence type="ECO:0000313" key="3">
    <source>
        <dbReference type="Proteomes" id="UP000191408"/>
    </source>
</evidence>
<proteinExistence type="predicted"/>
<feature type="compositionally biased region" description="Pro residues" evidence="1">
    <location>
        <begin position="797"/>
        <end position="812"/>
    </location>
</feature>
<name>A0A1V6NN00_PENPO</name>
<evidence type="ECO:0000256" key="1">
    <source>
        <dbReference type="SAM" id="MobiDB-lite"/>
    </source>
</evidence>
<dbReference type="Proteomes" id="UP000191408">
    <property type="component" value="Unassembled WGS sequence"/>
</dbReference>
<feature type="region of interest" description="Disordered" evidence="1">
    <location>
        <begin position="881"/>
        <end position="903"/>
    </location>
</feature>
<protein>
    <submittedName>
        <fullName evidence="2">Uncharacterized protein</fullName>
    </submittedName>
</protein>
<organism evidence="2 3">
    <name type="scientific">Penicillium polonicum</name>
    <dbReference type="NCBI Taxonomy" id="60169"/>
    <lineage>
        <taxon>Eukaryota</taxon>
        <taxon>Fungi</taxon>
        <taxon>Dikarya</taxon>
        <taxon>Ascomycota</taxon>
        <taxon>Pezizomycotina</taxon>
        <taxon>Eurotiomycetes</taxon>
        <taxon>Eurotiomycetidae</taxon>
        <taxon>Eurotiales</taxon>
        <taxon>Aspergillaceae</taxon>
        <taxon>Penicillium</taxon>
    </lineage>
</organism>
<dbReference type="AlphaFoldDB" id="A0A1V6NN00"/>
<feature type="region of interest" description="Disordered" evidence="1">
    <location>
        <begin position="783"/>
        <end position="819"/>
    </location>
</feature>
<dbReference type="PANTHER" id="PTHR40257:SF1">
    <property type="entry name" value="DUF1330 DOMAIN-CONTAINING PROTEIN"/>
    <property type="match status" value="1"/>
</dbReference>
<dbReference type="STRING" id="60169.A0A1V6NN00"/>
<reference evidence="3" key="1">
    <citation type="journal article" date="2017" name="Nat. Microbiol.">
        <title>Global analysis of biosynthetic gene clusters reveals vast potential of secondary metabolite production in Penicillium species.</title>
        <authorList>
            <person name="Nielsen J.C."/>
            <person name="Grijseels S."/>
            <person name="Prigent S."/>
            <person name="Ji B."/>
            <person name="Dainat J."/>
            <person name="Nielsen K.F."/>
            <person name="Frisvad J.C."/>
            <person name="Workman M."/>
            <person name="Nielsen J."/>
        </authorList>
    </citation>
    <scope>NUCLEOTIDE SEQUENCE [LARGE SCALE GENOMIC DNA]</scope>
    <source>
        <strain evidence="3">IBT 4502</strain>
    </source>
</reference>
<dbReference type="EMBL" id="MDYM01000005">
    <property type="protein sequence ID" value="OQD66030.1"/>
    <property type="molecule type" value="Genomic_DNA"/>
</dbReference>
<dbReference type="PANTHER" id="PTHR40257">
    <property type="match status" value="1"/>
</dbReference>